<reference evidence="1 2" key="1">
    <citation type="submission" date="2024-02" db="EMBL/GenBank/DDBJ databases">
        <title>High-quality chromosome-scale genome assembly of Pensacola bahiagrass (Paspalum notatum Flugge var. saurae).</title>
        <authorList>
            <person name="Vega J.M."/>
            <person name="Podio M."/>
            <person name="Orjuela J."/>
            <person name="Siena L.A."/>
            <person name="Pessino S.C."/>
            <person name="Combes M.C."/>
            <person name="Mariac C."/>
            <person name="Albertini E."/>
            <person name="Pupilli F."/>
            <person name="Ortiz J.P.A."/>
            <person name="Leblanc O."/>
        </authorList>
    </citation>
    <scope>NUCLEOTIDE SEQUENCE [LARGE SCALE GENOMIC DNA]</scope>
    <source>
        <strain evidence="1">R1</strain>
        <tissue evidence="1">Leaf</tissue>
    </source>
</reference>
<name>A0AAQ3SJW8_PASNO</name>
<evidence type="ECO:0000313" key="2">
    <source>
        <dbReference type="Proteomes" id="UP001341281"/>
    </source>
</evidence>
<evidence type="ECO:0000313" key="1">
    <source>
        <dbReference type="EMBL" id="WVZ54632.1"/>
    </source>
</evidence>
<dbReference type="PANTHER" id="PTHR33186:SF13">
    <property type="entry name" value="OS10G0138300 PROTEIN"/>
    <property type="match status" value="1"/>
</dbReference>
<dbReference type="PANTHER" id="PTHR33186">
    <property type="entry name" value="OS10G0136150 PROTEIN-RELATED"/>
    <property type="match status" value="1"/>
</dbReference>
<organism evidence="1 2">
    <name type="scientific">Paspalum notatum var. saurae</name>
    <dbReference type="NCBI Taxonomy" id="547442"/>
    <lineage>
        <taxon>Eukaryota</taxon>
        <taxon>Viridiplantae</taxon>
        <taxon>Streptophyta</taxon>
        <taxon>Embryophyta</taxon>
        <taxon>Tracheophyta</taxon>
        <taxon>Spermatophyta</taxon>
        <taxon>Magnoliopsida</taxon>
        <taxon>Liliopsida</taxon>
        <taxon>Poales</taxon>
        <taxon>Poaceae</taxon>
        <taxon>PACMAD clade</taxon>
        <taxon>Panicoideae</taxon>
        <taxon>Andropogonodae</taxon>
        <taxon>Paspaleae</taxon>
        <taxon>Paspalinae</taxon>
        <taxon>Paspalum</taxon>
    </lineage>
</organism>
<gene>
    <name evidence="1" type="ORF">U9M48_005399</name>
</gene>
<protein>
    <submittedName>
        <fullName evidence="1">Uncharacterized protein</fullName>
    </submittedName>
</protein>
<keyword evidence="2" id="KW-1185">Reference proteome</keyword>
<proteinExistence type="predicted"/>
<dbReference type="AlphaFoldDB" id="A0AAQ3SJW8"/>
<dbReference type="EMBL" id="CP144745">
    <property type="protein sequence ID" value="WVZ54632.1"/>
    <property type="molecule type" value="Genomic_DNA"/>
</dbReference>
<dbReference type="Proteomes" id="UP001341281">
    <property type="component" value="Chromosome 01"/>
</dbReference>
<accession>A0AAQ3SJW8</accession>
<sequence length="225" mass="23993">MQAVLVPCPAGDSSSRVIRAAAAAAESPYEVAVAWNDRGSTCVCVYSSETGEWGVDVASAPVKSAGFNASICNFDLGSHELAVVGVPRDVYYDHHGLYLSSSIPAKGGGGGLTLVAMEPYLRARVWVRAPGAVTGWTPRGTLDVGELLSLRPGAYPFQQPVLGLAGDDNVLFVSTYRGAFMVHLDSMEVEKIRFRCRRGQAIHPFSTPLSAAGTRFKFKNCSFGF</sequence>